<dbReference type="GO" id="GO:0006310">
    <property type="term" value="P:DNA recombination"/>
    <property type="evidence" value="ECO:0007669"/>
    <property type="project" value="InterPro"/>
</dbReference>
<gene>
    <name evidence="1" type="ORF">CI088_15760</name>
</gene>
<evidence type="ECO:0000313" key="2">
    <source>
        <dbReference type="Proteomes" id="UP000249828"/>
    </source>
</evidence>
<dbReference type="Proteomes" id="UP000249828">
    <property type="component" value="Unassembled WGS sequence"/>
</dbReference>
<dbReference type="GO" id="GO:0006281">
    <property type="term" value="P:DNA repair"/>
    <property type="evidence" value="ECO:0007669"/>
    <property type="project" value="InterPro"/>
</dbReference>
<evidence type="ECO:0000313" key="1">
    <source>
        <dbReference type="EMBL" id="PZL70103.1"/>
    </source>
</evidence>
<dbReference type="InterPro" id="IPR036614">
    <property type="entry name" value="RusA-like_sf"/>
</dbReference>
<dbReference type="AlphaFoldDB" id="A0A2W3ZMJ6"/>
<name>A0A2W3ZMJ6_9ENTE</name>
<protein>
    <submittedName>
        <fullName evidence="1">RusA family crossover junction endodeoxyribonuclease</fullName>
    </submittedName>
</protein>
<dbReference type="Pfam" id="PF05866">
    <property type="entry name" value="RusA"/>
    <property type="match status" value="1"/>
</dbReference>
<reference evidence="1 2" key="1">
    <citation type="submission" date="2017-11" db="EMBL/GenBank/DDBJ databases">
        <title>Draft genome sequence of Enterococcus plantarum TRW2 strain isolated from lettuce.</title>
        <authorList>
            <person name="Kim E.B."/>
            <person name="Marco M.L."/>
            <person name="Williams T.R."/>
            <person name="You I.H."/>
        </authorList>
    </citation>
    <scope>NUCLEOTIDE SEQUENCE [LARGE SCALE GENOMIC DNA]</scope>
    <source>
        <strain evidence="1 2">TRW2</strain>
    </source>
</reference>
<dbReference type="EMBL" id="PIEU01000124">
    <property type="protein sequence ID" value="PZL70103.1"/>
    <property type="molecule type" value="Genomic_DNA"/>
</dbReference>
<dbReference type="InterPro" id="IPR008822">
    <property type="entry name" value="Endonuclease_RusA-like"/>
</dbReference>
<dbReference type="SUPFAM" id="SSF103084">
    <property type="entry name" value="Holliday junction resolvase RusA"/>
    <property type="match status" value="1"/>
</dbReference>
<accession>A0A2W3ZMJ6</accession>
<organism evidence="1 2">
    <name type="scientific">Enterococcus plantarum</name>
    <dbReference type="NCBI Taxonomy" id="1077675"/>
    <lineage>
        <taxon>Bacteria</taxon>
        <taxon>Bacillati</taxon>
        <taxon>Bacillota</taxon>
        <taxon>Bacilli</taxon>
        <taxon>Lactobacillales</taxon>
        <taxon>Enterococcaceae</taxon>
        <taxon>Enterococcus</taxon>
    </lineage>
</organism>
<dbReference type="GO" id="GO:0000287">
    <property type="term" value="F:magnesium ion binding"/>
    <property type="evidence" value="ECO:0007669"/>
    <property type="project" value="InterPro"/>
</dbReference>
<comment type="caution">
    <text evidence="1">The sequence shown here is derived from an EMBL/GenBank/DDBJ whole genome shotgun (WGS) entry which is preliminary data.</text>
</comment>
<dbReference type="Gene3D" id="3.30.1330.70">
    <property type="entry name" value="Holliday junction resolvase RusA"/>
    <property type="match status" value="1"/>
</dbReference>
<sequence length="136" mass="15593">MIITIPIPPKPQARPRFNSFNKRAYEDSAMTAYKRAVKYHVMAYKPKLIETGPIGVSITFFVYPPKYLLTKKKMAQELANETLYVDKKPDIDNYFKAVTDALEGILYKNDGQIAVVTMQKLYSLNPRTEIEVEGIK</sequence>
<proteinExistence type="predicted"/>
<dbReference type="RefSeq" id="WP_111248852.1">
    <property type="nucleotide sequence ID" value="NZ_PIEU01000124.1"/>
</dbReference>
<keyword evidence="2" id="KW-1185">Reference proteome</keyword>